<proteinExistence type="predicted"/>
<evidence type="ECO:0000313" key="2">
    <source>
        <dbReference type="EMBL" id="QAX27135.1"/>
    </source>
</evidence>
<evidence type="ECO:0000313" key="1">
    <source>
        <dbReference type="EMBL" id="QAX27106.1"/>
    </source>
</evidence>
<dbReference type="AlphaFoldDB" id="A0A411ADJ0"/>
<name>A0A411ADJ0_9APIC</name>
<protein>
    <submittedName>
        <fullName evidence="1">Uncharacterized protein</fullName>
    </submittedName>
</protein>
<dbReference type="EMBL" id="MH992229">
    <property type="protein sequence ID" value="QAX27135.1"/>
    <property type="molecule type" value="Genomic_DNA"/>
</dbReference>
<accession>A0A411ADJ0</accession>
<dbReference type="EMBL" id="MH992228">
    <property type="protein sequence ID" value="QAX27106.1"/>
    <property type="molecule type" value="Genomic_DNA"/>
</dbReference>
<sequence length="120" mass="14135">MIDSLILICIITGYVITKIIPTLELIFSLTMSLCKEIDRVYTNITKKPIVKSYIISNNFIIIQNLVLYLLNYFSIMPYIIQDYTLSTIYLNISNKTIYNFFYKTADIYNLNIIEYVLNFN</sequence>
<organism evidence="1">
    <name type="scientific">Babesia motasi</name>
    <dbReference type="NCBI Taxonomy" id="237580"/>
    <lineage>
        <taxon>Eukaryota</taxon>
        <taxon>Sar</taxon>
        <taxon>Alveolata</taxon>
        <taxon>Apicomplexa</taxon>
        <taxon>Aconoidasida</taxon>
        <taxon>Piroplasmida</taxon>
        <taxon>Babesiidae</taxon>
        <taxon>Babesia</taxon>
    </lineage>
</organism>
<reference evidence="1" key="1">
    <citation type="submission" date="2018-09" db="EMBL/GenBank/DDBJ databases">
        <title>Comparative sequence analysis of Babesia apicoplast genomes of sheep originating from six regions.</title>
        <authorList>
            <person name="Wang X."/>
            <person name="Guan G."/>
        </authorList>
    </citation>
    <scope>NUCLEOTIDE SEQUENCE</scope>
    <source>
        <strain evidence="2">Hebei</strain>
        <strain evidence="1">Ningxian</strain>
    </source>
</reference>